<dbReference type="GO" id="GO:0009252">
    <property type="term" value="P:peptidoglycan biosynthetic process"/>
    <property type="evidence" value="ECO:0007669"/>
    <property type="project" value="UniProtKB-UniRule"/>
</dbReference>
<feature type="short sequence motif" description="Meso-diaminopimelate recognition motif" evidence="15">
    <location>
        <begin position="396"/>
        <end position="399"/>
    </location>
</feature>
<dbReference type="FunFam" id="3.90.190.20:FF:000006">
    <property type="entry name" value="UDP-N-acetylmuramoyl-L-alanyl-D-glutamate--2,6-diaminopimelate ligase"/>
    <property type="match status" value="1"/>
</dbReference>
<dbReference type="NCBIfam" id="NF001126">
    <property type="entry name" value="PRK00139.1-4"/>
    <property type="match status" value="1"/>
</dbReference>
<evidence type="ECO:0000313" key="21">
    <source>
        <dbReference type="Proteomes" id="UP000824128"/>
    </source>
</evidence>
<evidence type="ECO:0000256" key="11">
    <source>
        <dbReference type="ARBA" id="ARBA00072883"/>
    </source>
</evidence>
<dbReference type="GO" id="GO:0051301">
    <property type="term" value="P:cell division"/>
    <property type="evidence" value="ECO:0007669"/>
    <property type="project" value="UniProtKB-KW"/>
</dbReference>
<comment type="caution">
    <text evidence="20">The sequence shown here is derived from an EMBL/GenBank/DDBJ whole genome shotgun (WGS) entry which is preliminary data.</text>
</comment>
<evidence type="ECO:0000256" key="4">
    <source>
        <dbReference type="ARBA" id="ARBA00022960"/>
    </source>
</evidence>
<dbReference type="GO" id="GO:0005524">
    <property type="term" value="F:ATP binding"/>
    <property type="evidence" value="ECO:0007669"/>
    <property type="project" value="UniProtKB-UniRule"/>
</dbReference>
<dbReference type="PANTHER" id="PTHR23135">
    <property type="entry name" value="MUR LIGASE FAMILY MEMBER"/>
    <property type="match status" value="1"/>
</dbReference>
<feature type="modified residue" description="N6-carboxylysine" evidence="15">
    <location>
        <position position="215"/>
    </location>
</feature>
<feature type="binding site" evidence="15">
    <location>
        <position position="175"/>
    </location>
    <ligand>
        <name>UDP-N-acetyl-alpha-D-muramoyl-L-alanyl-D-glutamate</name>
        <dbReference type="ChEBI" id="CHEBI:83900"/>
    </ligand>
</feature>
<feature type="domain" description="Mur ligase C-terminal" evidence="18">
    <location>
        <begin position="323"/>
        <end position="450"/>
    </location>
</feature>
<comment type="catalytic activity">
    <reaction evidence="8 15">
        <text>UDP-N-acetyl-alpha-D-muramoyl-L-alanyl-D-glutamate + meso-2,6-diaminopimelate + ATP = UDP-N-acetyl-alpha-D-muramoyl-L-alanyl-gamma-D-glutamyl-meso-2,6-diaminopimelate + ADP + phosphate + H(+)</text>
        <dbReference type="Rhea" id="RHEA:23676"/>
        <dbReference type="ChEBI" id="CHEBI:15378"/>
        <dbReference type="ChEBI" id="CHEBI:30616"/>
        <dbReference type="ChEBI" id="CHEBI:43474"/>
        <dbReference type="ChEBI" id="CHEBI:57791"/>
        <dbReference type="ChEBI" id="CHEBI:83900"/>
        <dbReference type="ChEBI" id="CHEBI:83905"/>
        <dbReference type="ChEBI" id="CHEBI:456216"/>
        <dbReference type="EC" id="6.3.2.13"/>
    </reaction>
</comment>
<feature type="binding site" evidence="15">
    <location>
        <position position="452"/>
    </location>
    <ligand>
        <name>meso-2,6-diaminopimelate</name>
        <dbReference type="ChEBI" id="CHEBI:57791"/>
    </ligand>
</feature>
<feature type="binding site" evidence="15">
    <location>
        <begin position="106"/>
        <end position="112"/>
    </location>
    <ligand>
        <name>ATP</name>
        <dbReference type="ChEBI" id="CHEBI:30616"/>
    </ligand>
</feature>
<evidence type="ECO:0000256" key="3">
    <source>
        <dbReference type="ARBA" id="ARBA00022618"/>
    </source>
</evidence>
<dbReference type="AlphaFoldDB" id="A0A9D1N330"/>
<dbReference type="EC" id="6.3.2.13" evidence="10 15"/>
<keyword evidence="15" id="KW-0547">Nucleotide-binding</keyword>
<dbReference type="InterPro" id="IPR035911">
    <property type="entry name" value="MurE/MurF_N"/>
</dbReference>
<feature type="binding site" evidence="15">
    <location>
        <position position="448"/>
    </location>
    <ligand>
        <name>meso-2,6-diaminopimelate</name>
        <dbReference type="ChEBI" id="CHEBI:57791"/>
    </ligand>
</feature>
<dbReference type="Gene3D" id="3.40.1190.10">
    <property type="entry name" value="Mur-like, catalytic domain"/>
    <property type="match status" value="1"/>
</dbReference>
<comment type="function">
    <text evidence="9 15">Catalyzes the addition of meso-diaminopimelic acid to the nucleotide precursor UDP-N-acetylmuramoyl-L-alanyl-D-glutamate (UMAG) in the biosynthesis of bacterial cell-wall peptidoglycan.</text>
</comment>
<comment type="subcellular location">
    <subcellularLocation>
        <location evidence="15 16">Cytoplasm</location>
    </subcellularLocation>
</comment>
<dbReference type="InterPro" id="IPR036565">
    <property type="entry name" value="Mur-like_cat_sf"/>
</dbReference>
<evidence type="ECO:0000259" key="19">
    <source>
        <dbReference type="Pfam" id="PF08245"/>
    </source>
</evidence>
<dbReference type="Gene3D" id="3.40.1390.10">
    <property type="entry name" value="MurE/MurF, N-terminal domain"/>
    <property type="match status" value="1"/>
</dbReference>
<feature type="binding site" evidence="15">
    <location>
        <begin position="148"/>
        <end position="149"/>
    </location>
    <ligand>
        <name>UDP-N-acetyl-alpha-D-muramoyl-L-alanyl-D-glutamate</name>
        <dbReference type="ChEBI" id="CHEBI:83900"/>
    </ligand>
</feature>
<reference evidence="20" key="1">
    <citation type="submission" date="2020-10" db="EMBL/GenBank/DDBJ databases">
        <authorList>
            <person name="Gilroy R."/>
        </authorList>
    </citation>
    <scope>NUCLEOTIDE SEQUENCE</scope>
    <source>
        <strain evidence="20">ChiGjej2B2-16831</strain>
    </source>
</reference>
<dbReference type="GO" id="GO:0008765">
    <property type="term" value="F:UDP-N-acetylmuramoylalanyl-D-glutamate-2,6-diaminopimelate ligase activity"/>
    <property type="evidence" value="ECO:0007669"/>
    <property type="project" value="UniProtKB-UniRule"/>
</dbReference>
<comment type="cofactor">
    <cofactor evidence="15">
        <name>Mg(2+)</name>
        <dbReference type="ChEBI" id="CHEBI:18420"/>
    </cofactor>
</comment>
<evidence type="ECO:0000256" key="5">
    <source>
        <dbReference type="ARBA" id="ARBA00022984"/>
    </source>
</evidence>
<evidence type="ECO:0000256" key="2">
    <source>
        <dbReference type="ARBA" id="ARBA00005898"/>
    </source>
</evidence>
<keyword evidence="15" id="KW-0460">Magnesium</keyword>
<dbReference type="InterPro" id="IPR013221">
    <property type="entry name" value="Mur_ligase_cen"/>
</dbReference>
<dbReference type="Gene3D" id="3.90.190.20">
    <property type="entry name" value="Mur ligase, C-terminal domain"/>
    <property type="match status" value="1"/>
</dbReference>
<name>A0A9D1N330_9FIRM</name>
<evidence type="ECO:0000259" key="18">
    <source>
        <dbReference type="Pfam" id="PF02875"/>
    </source>
</evidence>
<keyword evidence="15" id="KW-0963">Cytoplasm</keyword>
<keyword evidence="5 15" id="KW-0573">Peptidoglycan synthesis</keyword>
<evidence type="ECO:0000256" key="10">
    <source>
        <dbReference type="ARBA" id="ARBA00066633"/>
    </source>
</evidence>
<dbReference type="InterPro" id="IPR004101">
    <property type="entry name" value="Mur_ligase_C"/>
</dbReference>
<evidence type="ECO:0000256" key="1">
    <source>
        <dbReference type="ARBA" id="ARBA00004752"/>
    </source>
</evidence>
<dbReference type="GO" id="GO:0000287">
    <property type="term" value="F:magnesium ion binding"/>
    <property type="evidence" value="ECO:0007669"/>
    <property type="project" value="UniProtKB-UniRule"/>
</dbReference>
<evidence type="ECO:0000256" key="9">
    <source>
        <dbReference type="ARBA" id="ARBA00056782"/>
    </source>
</evidence>
<dbReference type="NCBIfam" id="NF001124">
    <property type="entry name" value="PRK00139.1-2"/>
    <property type="match status" value="1"/>
</dbReference>
<accession>A0A9D1N330</accession>
<dbReference type="SUPFAM" id="SSF53623">
    <property type="entry name" value="MurD-like peptide ligases, catalytic domain"/>
    <property type="match status" value="1"/>
</dbReference>
<keyword evidence="15 20" id="KW-0436">Ligase</keyword>
<feature type="binding site" evidence="15">
    <location>
        <position position="28"/>
    </location>
    <ligand>
        <name>UDP-N-acetyl-alpha-D-muramoyl-L-alanyl-D-glutamate</name>
        <dbReference type="ChEBI" id="CHEBI:83900"/>
    </ligand>
</feature>
<comment type="PTM">
    <text evidence="15">Carboxylation is probably crucial for Mg(2+) binding and, consequently, for the gamma-phosphate positioning of ATP.</text>
</comment>
<proteinExistence type="inferred from homology"/>
<evidence type="ECO:0000256" key="8">
    <source>
        <dbReference type="ARBA" id="ARBA00050251"/>
    </source>
</evidence>
<comment type="caution">
    <text evidence="15">Lacks conserved residue(s) required for the propagation of feature annotation.</text>
</comment>
<dbReference type="Proteomes" id="UP000824128">
    <property type="component" value="Unassembled WGS sequence"/>
</dbReference>
<evidence type="ECO:0000256" key="13">
    <source>
        <dbReference type="ARBA" id="ARBA00076158"/>
    </source>
</evidence>
<dbReference type="InterPro" id="IPR036615">
    <property type="entry name" value="Mur_ligase_C_dom_sf"/>
</dbReference>
<gene>
    <name evidence="15" type="primary">murE</name>
    <name evidence="20" type="ORF">IAD24_01840</name>
</gene>
<keyword evidence="3 15" id="KW-0132">Cell division</keyword>
<sequence length="478" mass="52436">MLLSELAMSTGLRYTGENVDVRSIEYDSRRVKAGSMFCCIVGQLFDGHSFAEAAVAQGAVALLVERELPLPVPQVVVKNARKSMAEMSAAFYGYPQRELQVLGVTGTNGKTTTTYMVKAIAEQAGKKVGIIGTIRNMIGSESLHTDRTTPESVDLFRLLRTMADARVDLVVMEVSSHALEQYRVHGIKFDVALFTNLTQDHLDYHKTFENYLQAKKTLFLNAKRAVVNVDDPHADRIMAGLSIPILTFGVRDRADISASDIDITTRGVQFDLHTPAGDVRMNLPIPGLFSVFNAMGAVGMAQAIGIRLSAIKEGLESMTSVSGRLESVGEGLPYSIFVDYAHTPDALENVLKTVRDFAKKRVICVFGCGGDRDRAKRPIMGEIAGRYSELAIITSDNPRTEDPMAIIETIEEGVKRSGAKYVVIENRREAIAYAISVAEPDDVILIAGKGHENYQEINGTRYHFDDKEAVRELLAARG</sequence>
<comment type="pathway">
    <text evidence="1 15 16">Cell wall biogenesis; peptidoglycan biosynthesis.</text>
</comment>
<feature type="binding site" evidence="15">
    <location>
        <position position="181"/>
    </location>
    <ligand>
        <name>UDP-N-acetyl-alpha-D-muramoyl-L-alanyl-D-glutamate</name>
        <dbReference type="ChEBI" id="CHEBI:83900"/>
    </ligand>
</feature>
<organism evidence="20 21">
    <name type="scientific">Candidatus Aphodomorpha intestinavium</name>
    <dbReference type="NCBI Taxonomy" id="2840672"/>
    <lineage>
        <taxon>Bacteria</taxon>
        <taxon>Bacillati</taxon>
        <taxon>Bacillota</taxon>
        <taxon>Clostridia</taxon>
        <taxon>Eubacteriales</taxon>
        <taxon>Candidatus Aphodomorpha</taxon>
    </lineage>
</organism>
<dbReference type="EMBL" id="DVNZ01000060">
    <property type="protein sequence ID" value="HIU93877.1"/>
    <property type="molecule type" value="Genomic_DNA"/>
</dbReference>
<protein>
    <recommendedName>
        <fullName evidence="11 15">UDP-N-acetylmuramoyl-L-alanyl-D-glutamate--2,6-diaminopimelate ligase</fullName>
        <ecNumber evidence="10 15">6.3.2.13</ecNumber>
    </recommendedName>
    <alternativeName>
        <fullName evidence="12 15">Meso-A2pm-adding enzyme</fullName>
    </alternativeName>
    <alternativeName>
        <fullName evidence="13 15">Meso-diaminopimelate-adding enzyme</fullName>
    </alternativeName>
    <alternativeName>
        <fullName evidence="14 15">UDP-MurNAc-L-Ala-D-Glu:meso-diaminopimelate ligase</fullName>
    </alternativeName>
    <alternativeName>
        <fullName evidence="15">UDP-MurNAc-tripeptide synthetase</fullName>
    </alternativeName>
    <alternativeName>
        <fullName evidence="15">UDP-N-acetylmuramyl-tripeptide synthetase</fullName>
    </alternativeName>
</protein>
<dbReference type="Pfam" id="PF01225">
    <property type="entry name" value="Mur_ligase"/>
    <property type="match status" value="1"/>
</dbReference>
<feature type="binding site" evidence="15">
    <location>
        <begin position="396"/>
        <end position="399"/>
    </location>
    <ligand>
        <name>meso-2,6-diaminopimelate</name>
        <dbReference type="ChEBI" id="CHEBI:57791"/>
    </ligand>
</feature>
<evidence type="ECO:0000256" key="15">
    <source>
        <dbReference type="HAMAP-Rule" id="MF_00208"/>
    </source>
</evidence>
<dbReference type="Pfam" id="PF08245">
    <property type="entry name" value="Mur_ligase_M"/>
    <property type="match status" value="1"/>
</dbReference>
<keyword evidence="15" id="KW-0067">ATP-binding</keyword>
<feature type="binding site" evidence="15">
    <location>
        <position position="372"/>
    </location>
    <ligand>
        <name>meso-2,6-diaminopimelate</name>
        <dbReference type="ChEBI" id="CHEBI:57791"/>
    </ligand>
</feature>
<dbReference type="SUPFAM" id="SSF53244">
    <property type="entry name" value="MurD-like peptide ligases, peptide-binding domain"/>
    <property type="match status" value="1"/>
</dbReference>
<dbReference type="NCBIfam" id="TIGR01085">
    <property type="entry name" value="murE"/>
    <property type="match status" value="1"/>
</dbReference>
<dbReference type="Pfam" id="PF02875">
    <property type="entry name" value="Mur_ligase_C"/>
    <property type="match status" value="1"/>
</dbReference>
<reference evidence="20" key="2">
    <citation type="journal article" date="2021" name="PeerJ">
        <title>Extensive microbial diversity within the chicken gut microbiome revealed by metagenomics and culture.</title>
        <authorList>
            <person name="Gilroy R."/>
            <person name="Ravi A."/>
            <person name="Getino M."/>
            <person name="Pursley I."/>
            <person name="Horton D.L."/>
            <person name="Alikhan N.F."/>
            <person name="Baker D."/>
            <person name="Gharbi K."/>
            <person name="Hall N."/>
            <person name="Watson M."/>
            <person name="Adriaenssens E.M."/>
            <person name="Foster-Nyarko E."/>
            <person name="Jarju S."/>
            <person name="Secka A."/>
            <person name="Antonio M."/>
            <person name="Oren A."/>
            <person name="Chaudhuri R.R."/>
            <person name="La Ragione R."/>
            <person name="Hildebrand F."/>
            <person name="Pallen M.J."/>
        </authorList>
    </citation>
    <scope>NUCLEOTIDE SEQUENCE</scope>
    <source>
        <strain evidence="20">ChiGjej2B2-16831</strain>
    </source>
</reference>
<keyword evidence="7 15" id="KW-0961">Cell wall biogenesis/degradation</keyword>
<evidence type="ECO:0000259" key="17">
    <source>
        <dbReference type="Pfam" id="PF01225"/>
    </source>
</evidence>
<evidence type="ECO:0000256" key="12">
    <source>
        <dbReference type="ARBA" id="ARBA00075482"/>
    </source>
</evidence>
<evidence type="ECO:0000256" key="14">
    <source>
        <dbReference type="ARBA" id="ARBA00081560"/>
    </source>
</evidence>
<feature type="binding site" evidence="15">
    <location>
        <position position="183"/>
    </location>
    <ligand>
        <name>UDP-N-acetyl-alpha-D-muramoyl-L-alanyl-D-glutamate</name>
        <dbReference type="ChEBI" id="CHEBI:83900"/>
    </ligand>
</feature>
<dbReference type="InterPro" id="IPR000713">
    <property type="entry name" value="Mur_ligase_N"/>
</dbReference>
<evidence type="ECO:0000256" key="16">
    <source>
        <dbReference type="RuleBase" id="RU004135"/>
    </source>
</evidence>
<keyword evidence="4 15" id="KW-0133">Cell shape</keyword>
<dbReference type="PANTHER" id="PTHR23135:SF4">
    <property type="entry name" value="UDP-N-ACETYLMURAMOYL-L-ALANYL-D-GLUTAMATE--2,6-DIAMINOPIMELATE LIGASE MURE HOMOLOG, CHLOROPLASTIC"/>
    <property type="match status" value="1"/>
</dbReference>
<evidence type="ECO:0000313" key="20">
    <source>
        <dbReference type="EMBL" id="HIU93877.1"/>
    </source>
</evidence>
<dbReference type="GO" id="GO:0008360">
    <property type="term" value="P:regulation of cell shape"/>
    <property type="evidence" value="ECO:0007669"/>
    <property type="project" value="UniProtKB-KW"/>
</dbReference>
<dbReference type="SUPFAM" id="SSF63418">
    <property type="entry name" value="MurE/MurF N-terminal domain"/>
    <property type="match status" value="1"/>
</dbReference>
<feature type="domain" description="Mur ligase N-terminal catalytic" evidence="17">
    <location>
        <begin position="21"/>
        <end position="89"/>
    </location>
</feature>
<comment type="similarity">
    <text evidence="2 15">Belongs to the MurCDEF family. MurE subfamily.</text>
</comment>
<keyword evidence="6 15" id="KW-0131">Cell cycle</keyword>
<evidence type="ECO:0000256" key="6">
    <source>
        <dbReference type="ARBA" id="ARBA00023306"/>
    </source>
</evidence>
<dbReference type="GO" id="GO:0005737">
    <property type="term" value="C:cytoplasm"/>
    <property type="evidence" value="ECO:0007669"/>
    <property type="project" value="UniProtKB-SubCell"/>
</dbReference>
<dbReference type="InterPro" id="IPR005761">
    <property type="entry name" value="UDP-N-AcMur-Glu-dNH2Pim_ligase"/>
</dbReference>
<feature type="domain" description="Mur ligase central" evidence="19">
    <location>
        <begin position="104"/>
        <end position="301"/>
    </location>
</feature>
<dbReference type="HAMAP" id="MF_00208">
    <property type="entry name" value="MurE"/>
    <property type="match status" value="1"/>
</dbReference>
<evidence type="ECO:0000256" key="7">
    <source>
        <dbReference type="ARBA" id="ARBA00023316"/>
    </source>
</evidence>
<dbReference type="GO" id="GO:0071555">
    <property type="term" value="P:cell wall organization"/>
    <property type="evidence" value="ECO:0007669"/>
    <property type="project" value="UniProtKB-KW"/>
</dbReference>